<sequence>MTSGTLMLDAVKSCRFKQVKFLARNGLAPTRDSLIAALRIEDGQRRLKMFRILLPKFRNYNDIEEESGRDVMTWACALGRRTEALLLLKEIGADTKLTLRDQNGRSPLHYACERGDVELTEAVACALQKYGLNADFEDSNGYTPYTLASRAGHNKCTDILIEKDQITRQNADESITTKRIQIEKMNKERKQKIIELKTFGRLPALVKAEFNINNVRIVPSKRERKTLEGFLIERPKSTSRELEAPKRKKANITLPSIRKNDRVIFDMMNLLTEQSYNTFRPPAKNVPDVNEVDETKEKDTPAYHRRSKVKNRRDRRSREEK</sequence>
<dbReference type="PANTHER" id="PTHR24198">
    <property type="entry name" value="ANKYRIN REPEAT AND PROTEIN KINASE DOMAIN-CONTAINING PROTEIN"/>
    <property type="match status" value="1"/>
</dbReference>
<dbReference type="SMART" id="SM00248">
    <property type="entry name" value="ANK"/>
    <property type="match status" value="3"/>
</dbReference>
<feature type="repeat" description="ANK" evidence="3">
    <location>
        <begin position="103"/>
        <end position="139"/>
    </location>
</feature>
<protein>
    <submittedName>
        <fullName evidence="5">Uncharacterized protein</fullName>
    </submittedName>
</protein>
<dbReference type="Pfam" id="PF12796">
    <property type="entry name" value="Ank_2"/>
    <property type="match status" value="1"/>
</dbReference>
<feature type="region of interest" description="Disordered" evidence="4">
    <location>
        <begin position="278"/>
        <end position="321"/>
    </location>
</feature>
<feature type="compositionally biased region" description="Basic residues" evidence="4">
    <location>
        <begin position="303"/>
        <end position="315"/>
    </location>
</feature>
<accession>A0A7I8VKC2</accession>
<keyword evidence="6" id="KW-1185">Reference proteome</keyword>
<comment type="caution">
    <text evidence="5">The sequence shown here is derived from an EMBL/GenBank/DDBJ whole genome shotgun (WGS) entry which is preliminary data.</text>
</comment>
<dbReference type="SUPFAM" id="SSF48403">
    <property type="entry name" value="Ankyrin repeat"/>
    <property type="match status" value="1"/>
</dbReference>
<evidence type="ECO:0000313" key="6">
    <source>
        <dbReference type="Proteomes" id="UP000549394"/>
    </source>
</evidence>
<evidence type="ECO:0000313" key="5">
    <source>
        <dbReference type="EMBL" id="CAD5116157.1"/>
    </source>
</evidence>
<evidence type="ECO:0000256" key="1">
    <source>
        <dbReference type="ARBA" id="ARBA00022737"/>
    </source>
</evidence>
<dbReference type="Proteomes" id="UP000549394">
    <property type="component" value="Unassembled WGS sequence"/>
</dbReference>
<dbReference type="AlphaFoldDB" id="A0A7I8VKC2"/>
<evidence type="ECO:0000256" key="2">
    <source>
        <dbReference type="ARBA" id="ARBA00023043"/>
    </source>
</evidence>
<dbReference type="PROSITE" id="PS50297">
    <property type="entry name" value="ANK_REP_REGION"/>
    <property type="match status" value="1"/>
</dbReference>
<keyword evidence="2 3" id="KW-0040">ANK repeat</keyword>
<dbReference type="PANTHER" id="PTHR24198:SF165">
    <property type="entry name" value="ANKYRIN REPEAT-CONTAINING PROTEIN-RELATED"/>
    <property type="match status" value="1"/>
</dbReference>
<dbReference type="InterPro" id="IPR036770">
    <property type="entry name" value="Ankyrin_rpt-contain_sf"/>
</dbReference>
<dbReference type="Gene3D" id="1.25.40.20">
    <property type="entry name" value="Ankyrin repeat-containing domain"/>
    <property type="match status" value="1"/>
</dbReference>
<evidence type="ECO:0000256" key="4">
    <source>
        <dbReference type="SAM" id="MobiDB-lite"/>
    </source>
</evidence>
<dbReference type="OrthoDB" id="5406014at2759"/>
<dbReference type="PROSITE" id="PS50088">
    <property type="entry name" value="ANK_REPEAT"/>
    <property type="match status" value="1"/>
</dbReference>
<name>A0A7I8VKC2_9ANNE</name>
<keyword evidence="1" id="KW-0677">Repeat</keyword>
<proteinExistence type="predicted"/>
<feature type="compositionally biased region" description="Basic and acidic residues" evidence="4">
    <location>
        <begin position="293"/>
        <end position="302"/>
    </location>
</feature>
<evidence type="ECO:0000256" key="3">
    <source>
        <dbReference type="PROSITE-ProRule" id="PRU00023"/>
    </source>
</evidence>
<dbReference type="InterPro" id="IPR002110">
    <property type="entry name" value="Ankyrin_rpt"/>
</dbReference>
<dbReference type="EMBL" id="CAJFCJ010000006">
    <property type="protein sequence ID" value="CAD5116157.1"/>
    <property type="molecule type" value="Genomic_DNA"/>
</dbReference>
<reference evidence="5 6" key="1">
    <citation type="submission" date="2020-08" db="EMBL/GenBank/DDBJ databases">
        <authorList>
            <person name="Hejnol A."/>
        </authorList>
    </citation>
    <scope>NUCLEOTIDE SEQUENCE [LARGE SCALE GENOMIC DNA]</scope>
</reference>
<organism evidence="5 6">
    <name type="scientific">Dimorphilus gyrociliatus</name>
    <dbReference type="NCBI Taxonomy" id="2664684"/>
    <lineage>
        <taxon>Eukaryota</taxon>
        <taxon>Metazoa</taxon>
        <taxon>Spiralia</taxon>
        <taxon>Lophotrochozoa</taxon>
        <taxon>Annelida</taxon>
        <taxon>Polychaeta</taxon>
        <taxon>Polychaeta incertae sedis</taxon>
        <taxon>Dinophilidae</taxon>
        <taxon>Dimorphilus</taxon>
    </lineage>
</organism>
<gene>
    <name evidence="5" type="ORF">DGYR_LOCUS4805</name>
</gene>